<dbReference type="EMBL" id="JBDJAW010000072">
    <property type="protein sequence ID" value="MEN3541078.1"/>
    <property type="molecule type" value="Genomic_DNA"/>
</dbReference>
<organism evidence="2 3">
    <name type="scientific">Microbispora maris</name>
    <dbReference type="NCBI Taxonomy" id="3144104"/>
    <lineage>
        <taxon>Bacteria</taxon>
        <taxon>Bacillati</taxon>
        <taxon>Actinomycetota</taxon>
        <taxon>Actinomycetes</taxon>
        <taxon>Streptosporangiales</taxon>
        <taxon>Streptosporangiaceae</taxon>
        <taxon>Microbispora</taxon>
    </lineage>
</organism>
<reference evidence="2 3" key="1">
    <citation type="submission" date="2024-05" db="EMBL/GenBank/DDBJ databases">
        <title>Microbispora sp.ZYX-F-249.</title>
        <authorList>
            <person name="Xie H."/>
        </authorList>
    </citation>
    <scope>NUCLEOTIDE SEQUENCE [LARGE SCALE GENOMIC DNA]</scope>
    <source>
        <strain evidence="2 3">ZYX-F-249</strain>
    </source>
</reference>
<accession>A0ABV0B0P6</accession>
<dbReference type="RefSeq" id="WP_346230910.1">
    <property type="nucleotide sequence ID" value="NZ_JBDJAW010000072.1"/>
</dbReference>
<sequence length="66" mass="7296">MRLPTVMSPRLTLLLLRAQAALQRLREDRGASTLEWVVLTTLIIGIAIAAAAVMKDKVTEWLAKIP</sequence>
<evidence type="ECO:0000256" key="1">
    <source>
        <dbReference type="SAM" id="Phobius"/>
    </source>
</evidence>
<name>A0ABV0B0P6_9ACTN</name>
<dbReference type="Proteomes" id="UP001447516">
    <property type="component" value="Unassembled WGS sequence"/>
</dbReference>
<keyword evidence="1" id="KW-0812">Transmembrane</keyword>
<keyword evidence="1" id="KW-0472">Membrane</keyword>
<keyword evidence="1" id="KW-1133">Transmembrane helix</keyword>
<protein>
    <recommendedName>
        <fullName evidence="4">DUF4244 domain-containing protein</fullName>
    </recommendedName>
</protein>
<evidence type="ECO:0008006" key="4">
    <source>
        <dbReference type="Google" id="ProtNLM"/>
    </source>
</evidence>
<evidence type="ECO:0000313" key="3">
    <source>
        <dbReference type="Proteomes" id="UP001447516"/>
    </source>
</evidence>
<comment type="caution">
    <text evidence="2">The sequence shown here is derived from an EMBL/GenBank/DDBJ whole genome shotgun (WGS) entry which is preliminary data.</text>
</comment>
<gene>
    <name evidence="2" type="ORF">AAH991_38605</name>
</gene>
<proteinExistence type="predicted"/>
<evidence type="ECO:0000313" key="2">
    <source>
        <dbReference type="EMBL" id="MEN3541078.1"/>
    </source>
</evidence>
<keyword evidence="3" id="KW-1185">Reference proteome</keyword>
<feature type="transmembrane region" description="Helical" evidence="1">
    <location>
        <begin position="36"/>
        <end position="54"/>
    </location>
</feature>